<evidence type="ECO:0000313" key="2">
    <source>
        <dbReference type="Proteomes" id="UP000003254"/>
    </source>
</evidence>
<organism evidence="1 2">
    <name type="scientific">[Ruminococcus] lactaris ATCC 29176</name>
    <dbReference type="NCBI Taxonomy" id="471875"/>
    <lineage>
        <taxon>Bacteria</taxon>
        <taxon>Bacillati</taxon>
        <taxon>Bacillota</taxon>
        <taxon>Clostridia</taxon>
        <taxon>Lachnospirales</taxon>
        <taxon>Lachnospiraceae</taxon>
        <taxon>Mediterraneibacter</taxon>
    </lineage>
</organism>
<dbReference type="eggNOG" id="ENOG5033BAJ">
    <property type="taxonomic scope" value="Bacteria"/>
</dbReference>
<dbReference type="RefSeq" id="WP_005608289.1">
    <property type="nucleotide sequence ID" value="NZ_CP102292.1"/>
</dbReference>
<comment type="caution">
    <text evidence="1">The sequence shown here is derived from an EMBL/GenBank/DDBJ whole genome shotgun (WGS) entry which is preliminary data.</text>
</comment>
<name>B5CN58_9FIRM</name>
<keyword evidence="2" id="KW-1185">Reference proteome</keyword>
<dbReference type="HOGENOM" id="CLU_184411_0_0_9"/>
<reference evidence="1 2" key="2">
    <citation type="submission" date="2008-08" db="EMBL/GenBank/DDBJ databases">
        <authorList>
            <person name="Fulton L."/>
            <person name="Clifton S."/>
            <person name="Fulton B."/>
            <person name="Xu J."/>
            <person name="Minx P."/>
            <person name="Pepin K.H."/>
            <person name="Johnson M."/>
            <person name="Bhonagiri V."/>
            <person name="Nash W.E."/>
            <person name="Mardis E.R."/>
            <person name="Wilson R.K."/>
        </authorList>
    </citation>
    <scope>NUCLEOTIDE SEQUENCE [LARGE SCALE GENOMIC DNA]</scope>
    <source>
        <strain evidence="1 2">ATCC 29176</strain>
    </source>
</reference>
<reference evidence="1 2" key="1">
    <citation type="submission" date="2008-08" db="EMBL/GenBank/DDBJ databases">
        <title>Draft genome sequence of Ruminococcus lactaris ATCC 29176.</title>
        <authorList>
            <person name="Sudarsanam P."/>
            <person name="Ley R."/>
            <person name="Guruge J."/>
            <person name="Turnbaugh P.J."/>
            <person name="Mahowald M."/>
            <person name="Liep D."/>
            <person name="Gordon J."/>
        </authorList>
    </citation>
    <scope>NUCLEOTIDE SEQUENCE [LARGE SCALE GENOMIC DNA]</scope>
    <source>
        <strain evidence="1 2">ATCC 29176</strain>
    </source>
</reference>
<protein>
    <submittedName>
        <fullName evidence="1">Uncharacterized protein</fullName>
    </submittedName>
</protein>
<gene>
    <name evidence="1" type="ORF">RUMLAC_00893</name>
</gene>
<dbReference type="Proteomes" id="UP000003254">
    <property type="component" value="Unassembled WGS sequence"/>
</dbReference>
<dbReference type="EMBL" id="ABOU02000028">
    <property type="protein sequence ID" value="EDY33139.1"/>
    <property type="molecule type" value="Genomic_DNA"/>
</dbReference>
<dbReference type="AlphaFoldDB" id="B5CN58"/>
<sequence>MMDITDKESYRSLYSELKQYEKRGIDILMDGYQVSPMQIVTAYMAKEEGAYMRDYVMDQNGRLESLTFTDVDELNVDKFGLSVLTP</sequence>
<accession>B5CN58</accession>
<proteinExistence type="predicted"/>
<evidence type="ECO:0000313" key="1">
    <source>
        <dbReference type="EMBL" id="EDY33139.1"/>
    </source>
</evidence>
<dbReference type="GeneID" id="77335323"/>